<dbReference type="AlphaFoldDB" id="A0A0D1WG13"/>
<evidence type="ECO:0000313" key="5">
    <source>
        <dbReference type="Proteomes" id="UP000182836"/>
    </source>
</evidence>
<name>A0A0D1WG13_ANEMI</name>
<dbReference type="OrthoDB" id="1649278at2"/>
<dbReference type="PATRIC" id="fig|47500.8.peg.5422"/>
<dbReference type="Proteomes" id="UP000182836">
    <property type="component" value="Unassembled WGS sequence"/>
</dbReference>
<dbReference type="PIRSF" id="PIRSF021383">
    <property type="entry name" value="YunB"/>
    <property type="match status" value="1"/>
</dbReference>
<keyword evidence="1" id="KW-0812">Transmembrane</keyword>
<dbReference type="Pfam" id="PF09560">
    <property type="entry name" value="Spore_YunB"/>
    <property type="match status" value="1"/>
</dbReference>
<keyword evidence="1" id="KW-0472">Membrane</keyword>
<protein>
    <submittedName>
        <fullName evidence="3">Sporulation protein YunB</fullName>
    </submittedName>
</protein>
<keyword evidence="4" id="KW-1185">Reference proteome</keyword>
<dbReference type="EMBL" id="FNED01000009">
    <property type="protein sequence ID" value="SDI93734.1"/>
    <property type="molecule type" value="Genomic_DNA"/>
</dbReference>
<sequence length="247" mass="27611">MKRRKLRSRSGRAPVPSKYMFLISLLIFLGLTFQTFYYVEKNIEPVLHNIARVRAEQLATKAIHDAINQKIMKETDFKKLMDVREDKDGKIQAAFFNSNEHTRIVFEATENVMHALKEMEGMSETVPLGQALQSNLLAQMGPDLPLKLVPLGSVHVELKPKMQEAGINMVLMTVYMNVEAKVKIVIPFSTQPAVVRTEMPISNTLIVGNVPQFYYDGAGRPIGSEVPGVQPPPIVPPIGINSTTIEK</sequence>
<keyword evidence="1" id="KW-1133">Transmembrane helix</keyword>
<dbReference type="RefSeq" id="WP_043065016.1">
    <property type="nucleotide sequence ID" value="NZ_BJOA01000078.1"/>
</dbReference>
<dbReference type="NCBIfam" id="TIGR02832">
    <property type="entry name" value="spo_yunB"/>
    <property type="match status" value="1"/>
</dbReference>
<dbReference type="EMBL" id="LGUG01000004">
    <property type="protein sequence ID" value="KON94909.1"/>
    <property type="molecule type" value="Genomic_DNA"/>
</dbReference>
<evidence type="ECO:0000313" key="2">
    <source>
        <dbReference type="EMBL" id="KON94909.1"/>
    </source>
</evidence>
<dbReference type="STRING" id="47500.AF333_04830"/>
<evidence type="ECO:0000313" key="4">
    <source>
        <dbReference type="Proteomes" id="UP000037269"/>
    </source>
</evidence>
<reference evidence="3 5" key="2">
    <citation type="submission" date="2016-10" db="EMBL/GenBank/DDBJ databases">
        <authorList>
            <person name="de Groot N.N."/>
        </authorList>
    </citation>
    <scope>NUCLEOTIDE SEQUENCE [LARGE SCALE GENOMIC DNA]</scope>
    <source>
        <strain evidence="3 5">DSM 2895</strain>
    </source>
</reference>
<reference evidence="2 4" key="1">
    <citation type="submission" date="2015-07" db="EMBL/GenBank/DDBJ databases">
        <title>Fjat-14205 dsm 2895.</title>
        <authorList>
            <person name="Liu B."/>
            <person name="Wang J."/>
            <person name="Zhu Y."/>
            <person name="Liu G."/>
            <person name="Chen Q."/>
            <person name="Chen Z."/>
            <person name="Lan J."/>
            <person name="Che J."/>
            <person name="Ge C."/>
            <person name="Shi H."/>
            <person name="Pan Z."/>
            <person name="Liu X."/>
        </authorList>
    </citation>
    <scope>NUCLEOTIDE SEQUENCE [LARGE SCALE GENOMIC DNA]</scope>
    <source>
        <strain evidence="2 4">DSM 2895</strain>
    </source>
</reference>
<accession>A0A0D1WG13</accession>
<dbReference type="Proteomes" id="UP000037269">
    <property type="component" value="Unassembled WGS sequence"/>
</dbReference>
<dbReference type="GeneID" id="42304532"/>
<evidence type="ECO:0000256" key="1">
    <source>
        <dbReference type="SAM" id="Phobius"/>
    </source>
</evidence>
<proteinExistence type="predicted"/>
<evidence type="ECO:0000313" key="3">
    <source>
        <dbReference type="EMBL" id="SDI93734.1"/>
    </source>
</evidence>
<organism evidence="2 4">
    <name type="scientific">Aneurinibacillus migulanus</name>
    <name type="common">Bacillus migulanus</name>
    <dbReference type="NCBI Taxonomy" id="47500"/>
    <lineage>
        <taxon>Bacteria</taxon>
        <taxon>Bacillati</taxon>
        <taxon>Bacillota</taxon>
        <taxon>Bacilli</taxon>
        <taxon>Bacillales</taxon>
        <taxon>Paenibacillaceae</taxon>
        <taxon>Aneurinibacillus group</taxon>
        <taxon>Aneurinibacillus</taxon>
    </lineage>
</organism>
<gene>
    <name evidence="2" type="ORF">AF333_04830</name>
    <name evidence="3" type="ORF">SAMN04487909_109154</name>
</gene>
<feature type="transmembrane region" description="Helical" evidence="1">
    <location>
        <begin position="21"/>
        <end position="39"/>
    </location>
</feature>
<dbReference type="InterPro" id="IPR014197">
    <property type="entry name" value="Sporulation_prot_YunB"/>
</dbReference>